<keyword evidence="1" id="KW-0812">Transmembrane</keyword>
<feature type="transmembrane region" description="Helical" evidence="1">
    <location>
        <begin position="192"/>
        <end position="217"/>
    </location>
</feature>
<keyword evidence="3" id="KW-0808">Transferase</keyword>
<dbReference type="GO" id="GO:0016020">
    <property type="term" value="C:membrane"/>
    <property type="evidence" value="ECO:0007669"/>
    <property type="project" value="TreeGrafter"/>
</dbReference>
<feature type="transmembrane region" description="Helical" evidence="1">
    <location>
        <begin position="12"/>
        <end position="30"/>
    </location>
</feature>
<evidence type="ECO:0000313" key="3">
    <source>
        <dbReference type="EMBL" id="EDH1792514.1"/>
    </source>
</evidence>
<dbReference type="EMBL" id="AAMGRQ010000003">
    <property type="protein sequence ID" value="EDH1792514.1"/>
    <property type="molecule type" value="Genomic_DNA"/>
</dbReference>
<dbReference type="PANTHER" id="PTHR23028">
    <property type="entry name" value="ACETYLTRANSFERASE"/>
    <property type="match status" value="1"/>
</dbReference>
<comment type="caution">
    <text evidence="3">The sequence shown here is derived from an EMBL/GenBank/DDBJ whole genome shotgun (WGS) entry which is preliminary data.</text>
</comment>
<feature type="transmembrane region" description="Helical" evidence="1">
    <location>
        <begin position="79"/>
        <end position="95"/>
    </location>
</feature>
<dbReference type="PANTHER" id="PTHR23028:SF131">
    <property type="entry name" value="BLR2367 PROTEIN"/>
    <property type="match status" value="1"/>
</dbReference>
<dbReference type="Pfam" id="PF01757">
    <property type="entry name" value="Acyl_transf_3"/>
    <property type="match status" value="1"/>
</dbReference>
<accession>A0A633DAR7</accession>
<proteinExistence type="predicted"/>
<dbReference type="InterPro" id="IPR002656">
    <property type="entry name" value="Acyl_transf_3_dom"/>
</dbReference>
<feature type="transmembrane region" description="Helical" evidence="1">
    <location>
        <begin position="319"/>
        <end position="343"/>
    </location>
</feature>
<gene>
    <name evidence="3" type="ORF">GC469_03705</name>
</gene>
<feature type="transmembrane region" description="Helical" evidence="1">
    <location>
        <begin position="155"/>
        <end position="172"/>
    </location>
</feature>
<feature type="domain" description="Acyltransferase 3" evidence="2">
    <location>
        <begin position="7"/>
        <end position="340"/>
    </location>
</feature>
<feature type="transmembrane region" description="Helical" evidence="1">
    <location>
        <begin position="130"/>
        <end position="148"/>
    </location>
</feature>
<reference evidence="3" key="1">
    <citation type="submission" date="2019-10" db="EMBL/GenBank/DDBJ databases">
        <authorList>
            <consortium name="PulseNet: The National Subtyping Network for Foodborne Disease Surveillance"/>
            <person name="Tarr C.L."/>
            <person name="Trees E."/>
            <person name="Katz L.S."/>
            <person name="Carleton-Romer H.A."/>
            <person name="Stroika S."/>
            <person name="Kucerova Z."/>
            <person name="Roache K.F."/>
            <person name="Sabol A.L."/>
            <person name="Besser J."/>
            <person name="Gerner-Smidt P."/>
        </authorList>
    </citation>
    <scope>NUCLEOTIDE SEQUENCE</scope>
    <source>
        <strain evidence="3">PNUSAS100866</strain>
    </source>
</reference>
<feature type="transmembrane region" description="Helical" evidence="1">
    <location>
        <begin position="229"/>
        <end position="249"/>
    </location>
</feature>
<organism evidence="3">
    <name type="scientific">Salmonella enterica</name>
    <name type="common">Salmonella choleraesuis</name>
    <dbReference type="NCBI Taxonomy" id="28901"/>
    <lineage>
        <taxon>Bacteria</taxon>
        <taxon>Pseudomonadati</taxon>
        <taxon>Pseudomonadota</taxon>
        <taxon>Gammaproteobacteria</taxon>
        <taxon>Enterobacterales</taxon>
        <taxon>Enterobacteriaceae</taxon>
        <taxon>Salmonella</taxon>
    </lineage>
</organism>
<feature type="transmembrane region" description="Helical" evidence="1">
    <location>
        <begin position="42"/>
        <end position="58"/>
    </location>
</feature>
<dbReference type="GO" id="GO:0000271">
    <property type="term" value="P:polysaccharide biosynthetic process"/>
    <property type="evidence" value="ECO:0007669"/>
    <property type="project" value="TreeGrafter"/>
</dbReference>
<dbReference type="AlphaFoldDB" id="A0A633DAR7"/>
<keyword evidence="1" id="KW-1133">Transmembrane helix</keyword>
<keyword evidence="1" id="KW-0472">Membrane</keyword>
<feature type="transmembrane region" description="Helical" evidence="1">
    <location>
        <begin position="285"/>
        <end position="307"/>
    </location>
</feature>
<keyword evidence="3" id="KW-0012">Acyltransferase</keyword>
<name>A0A633DAR7_SALER</name>
<sequence length="355" mass="40312">MNSKILSVHYLRALASIAVLIDHFSGLLVINGNPIPFLERGGFGVDLFYIISGFIIYISSGNKENNSPAKFAIKRFFRIYPLFIVAWIIGMSFVFKSDSIWSFFEPLLLVYQNYDGAAPQFGTHVMGTPWTLAYELLFYAIFVLAISITHKHRAALSIAILILMPISLQLMFNGSFSIQSSAFANASKDVPLYGVIRMASGTIMFEFAMGIILGVAFKKMKKIDITQTSSTLFFFSGVMISIAILLTNGNQISKFGLQGYFIPSIVLFISFFFRDKTSNIKHNVFLEFFGNVSYSLYITHFIIYVWIVQHLDRVWMEPVRGYPIVIIGMVVSVIFSWTCYVWVEKPFIEIGKRYL</sequence>
<dbReference type="GO" id="GO:0016747">
    <property type="term" value="F:acyltransferase activity, transferring groups other than amino-acyl groups"/>
    <property type="evidence" value="ECO:0007669"/>
    <property type="project" value="InterPro"/>
</dbReference>
<feature type="transmembrane region" description="Helical" evidence="1">
    <location>
        <begin position="255"/>
        <end position="273"/>
    </location>
</feature>
<evidence type="ECO:0000256" key="1">
    <source>
        <dbReference type="SAM" id="Phobius"/>
    </source>
</evidence>
<evidence type="ECO:0000259" key="2">
    <source>
        <dbReference type="Pfam" id="PF01757"/>
    </source>
</evidence>
<dbReference type="InterPro" id="IPR050879">
    <property type="entry name" value="Acyltransferase_3"/>
</dbReference>
<protein>
    <submittedName>
        <fullName evidence="3">Acyltransferase family protein</fullName>
    </submittedName>
</protein>